<evidence type="ECO:0000313" key="3">
    <source>
        <dbReference type="Proteomes" id="UP000001596"/>
    </source>
</evidence>
<keyword evidence="2" id="KW-0614">Plasmid</keyword>
<dbReference type="KEGG" id="avi:Avi_9588"/>
<keyword evidence="3" id="KW-1185">Reference proteome</keyword>
<sequence>MVERPRCSDAGWAGVKLRFGETNSLRLKGATACPYKRPFITPAQLGPSNALGAAPCRGRIVAAWTKPRSGFGERSEQSRPVEDRPAHALVHDSTLHRISPT</sequence>
<dbReference type="HOGENOM" id="CLU_2285462_0_0_5"/>
<dbReference type="Proteomes" id="UP000001596">
    <property type="component" value="Plasmid pAtS4b"/>
</dbReference>
<reference evidence="2 3" key="1">
    <citation type="journal article" date="2009" name="J. Bacteriol.">
        <title>Genome sequences of three Agrobacterium biovars help elucidate the evolution of multichromosome genomes in bacteria.</title>
        <authorList>
            <person name="Slater S.C."/>
            <person name="Goldman B.S."/>
            <person name="Goodner B."/>
            <person name="Setubal J.C."/>
            <person name="Farrand S.K."/>
            <person name="Nester E.W."/>
            <person name="Burr T.J."/>
            <person name="Banta L."/>
            <person name="Dickerman A.W."/>
            <person name="Paulsen I."/>
            <person name="Otten L."/>
            <person name="Suen G."/>
            <person name="Welch R."/>
            <person name="Almeida N.F."/>
            <person name="Arnold F."/>
            <person name="Burton O.T."/>
            <person name="Du Z."/>
            <person name="Ewing A."/>
            <person name="Godsy E."/>
            <person name="Heisel S."/>
            <person name="Houmiel K.L."/>
            <person name="Jhaveri J."/>
            <person name="Lu J."/>
            <person name="Miller N.M."/>
            <person name="Norton S."/>
            <person name="Chen Q."/>
            <person name="Phoolcharoen W."/>
            <person name="Ohlin V."/>
            <person name="Ondrusek D."/>
            <person name="Pride N."/>
            <person name="Stricklin S.L."/>
            <person name="Sun J."/>
            <person name="Wheeler C."/>
            <person name="Wilson L."/>
            <person name="Zhu H."/>
            <person name="Wood D.W."/>
        </authorList>
    </citation>
    <scope>NUCLEOTIDE SEQUENCE [LARGE SCALE GENOMIC DNA]</scope>
    <source>
        <strain evidence="3">S4 / ATCC BAA-846</strain>
        <plasmid evidence="2 3">pAtS4b</plasmid>
    </source>
</reference>
<geneLocation type="plasmid" evidence="2 3">
    <name>pAtS4b</name>
</geneLocation>
<evidence type="ECO:0000313" key="2">
    <source>
        <dbReference type="EMBL" id="ACM39315.1"/>
    </source>
</evidence>
<dbReference type="EMBL" id="CP000635">
    <property type="protein sequence ID" value="ACM39315.1"/>
    <property type="molecule type" value="Genomic_DNA"/>
</dbReference>
<protein>
    <submittedName>
        <fullName evidence="2">Uncharacterized protein</fullName>
    </submittedName>
</protein>
<evidence type="ECO:0000256" key="1">
    <source>
        <dbReference type="SAM" id="MobiDB-lite"/>
    </source>
</evidence>
<accession>B9K367</accession>
<organism evidence="2 3">
    <name type="scientific">Allorhizobium ampelinum (strain ATCC BAA-846 / DSM 112012 / S4)</name>
    <name type="common">Agrobacterium vitis (strain S4)</name>
    <dbReference type="NCBI Taxonomy" id="311402"/>
    <lineage>
        <taxon>Bacteria</taxon>
        <taxon>Pseudomonadati</taxon>
        <taxon>Pseudomonadota</taxon>
        <taxon>Alphaproteobacteria</taxon>
        <taxon>Hyphomicrobiales</taxon>
        <taxon>Rhizobiaceae</taxon>
        <taxon>Rhizobium/Agrobacterium group</taxon>
        <taxon>Allorhizobium</taxon>
        <taxon>Allorhizobium ampelinum</taxon>
    </lineage>
</organism>
<gene>
    <name evidence="2" type="ordered locus">Avi_9588</name>
</gene>
<feature type="compositionally biased region" description="Basic and acidic residues" evidence="1">
    <location>
        <begin position="71"/>
        <end position="95"/>
    </location>
</feature>
<proteinExistence type="predicted"/>
<dbReference type="AlphaFoldDB" id="B9K367"/>
<name>B9K367_ALLAM</name>
<feature type="region of interest" description="Disordered" evidence="1">
    <location>
        <begin position="69"/>
        <end position="101"/>
    </location>
</feature>